<protein>
    <submittedName>
        <fullName evidence="1">Peptide chain release factor 1</fullName>
    </submittedName>
</protein>
<dbReference type="AlphaFoldDB" id="A0A653DYA7"/>
<organism evidence="1">
    <name type="scientific">Pseudomonas marincola</name>
    <dbReference type="NCBI Taxonomy" id="437900"/>
    <lineage>
        <taxon>Bacteria</taxon>
        <taxon>Pseudomonadati</taxon>
        <taxon>Pseudomonadota</taxon>
        <taxon>Gammaproteobacteria</taxon>
        <taxon>Pseudomonadales</taxon>
        <taxon>Pseudomonadaceae</taxon>
        <taxon>Pseudomonas</taxon>
    </lineage>
</organism>
<name>A0A653DYA7_9PSED</name>
<sequence>MLPAMEINPILNSIKDLSERTQTIRGYL</sequence>
<proteinExistence type="predicted"/>
<reference evidence="1" key="1">
    <citation type="submission" date="2019-02" db="EMBL/GenBank/DDBJ databases">
        <authorList>
            <consortium name="Genoscope - CEA"/>
            <person name="William W."/>
        </authorList>
    </citation>
    <scope>NUCLEOTIDE SEQUENCE [LARGE SCALE GENOMIC DNA]</scope>
    <source>
        <strain evidence="1">YSy11</strain>
    </source>
</reference>
<gene>
    <name evidence="1" type="ORF">PMYSY11_0410</name>
</gene>
<accession>A0A653DYA7</accession>
<evidence type="ECO:0000313" key="1">
    <source>
        <dbReference type="EMBL" id="VEV95457.1"/>
    </source>
</evidence>
<dbReference type="EMBL" id="LR215729">
    <property type="protein sequence ID" value="VEV95457.1"/>
    <property type="molecule type" value="Genomic_DNA"/>
</dbReference>